<keyword evidence="7" id="KW-0862">Zinc</keyword>
<dbReference type="GO" id="GO:0042802">
    <property type="term" value="F:identical protein binding"/>
    <property type="evidence" value="ECO:0007669"/>
    <property type="project" value="UniProtKB-ARBA"/>
</dbReference>
<dbReference type="FunFam" id="3.40.50.300:FF:001270">
    <property type="entry name" value="Thymidine kinase"/>
    <property type="match status" value="1"/>
</dbReference>
<keyword evidence="6 13" id="KW-0418">Kinase</keyword>
<dbReference type="FunFam" id="3.30.60.20:FF:000028">
    <property type="entry name" value="Thymidine kinase"/>
    <property type="match status" value="1"/>
</dbReference>
<dbReference type="PROSITE" id="PS00603">
    <property type="entry name" value="TK_CELLULAR_TYPE"/>
    <property type="match status" value="1"/>
</dbReference>
<dbReference type="InterPro" id="IPR020633">
    <property type="entry name" value="Thymidine_kinase_CS"/>
</dbReference>
<evidence type="ECO:0000256" key="3">
    <source>
        <dbReference type="ARBA" id="ARBA00022679"/>
    </source>
</evidence>
<dbReference type="OrthoDB" id="439028at2759"/>
<evidence type="ECO:0000256" key="14">
    <source>
        <dbReference type="RuleBase" id="RU004165"/>
    </source>
</evidence>
<evidence type="ECO:0000256" key="5">
    <source>
        <dbReference type="ARBA" id="ARBA00022741"/>
    </source>
</evidence>
<dbReference type="Proteomes" id="UP000009022">
    <property type="component" value="Unassembled WGS sequence"/>
</dbReference>
<dbReference type="EMBL" id="DS985258">
    <property type="protein sequence ID" value="EDV20610.1"/>
    <property type="molecule type" value="Genomic_DNA"/>
</dbReference>
<evidence type="ECO:0000256" key="9">
    <source>
        <dbReference type="ARBA" id="ARBA00046642"/>
    </source>
</evidence>
<evidence type="ECO:0000256" key="6">
    <source>
        <dbReference type="ARBA" id="ARBA00022777"/>
    </source>
</evidence>
<keyword evidence="16" id="KW-1185">Reference proteome</keyword>
<dbReference type="GO" id="GO:0004797">
    <property type="term" value="F:thymidine kinase activity"/>
    <property type="evidence" value="ECO:0000318"/>
    <property type="project" value="GO_Central"/>
</dbReference>
<dbReference type="GeneID" id="6758081"/>
<evidence type="ECO:0000313" key="16">
    <source>
        <dbReference type="Proteomes" id="UP000009022"/>
    </source>
</evidence>
<gene>
    <name evidence="15" type="ORF">TRIADDRAFT_31584</name>
</gene>
<dbReference type="Pfam" id="PF00265">
    <property type="entry name" value="TK"/>
    <property type="match status" value="1"/>
</dbReference>
<comment type="catalytic activity">
    <reaction evidence="10">
        <text>thymidine + ATP = dTMP + ADP + H(+)</text>
        <dbReference type="Rhea" id="RHEA:19129"/>
        <dbReference type="ChEBI" id="CHEBI:15378"/>
        <dbReference type="ChEBI" id="CHEBI:17748"/>
        <dbReference type="ChEBI" id="CHEBI:30616"/>
        <dbReference type="ChEBI" id="CHEBI:63528"/>
        <dbReference type="ChEBI" id="CHEBI:456216"/>
        <dbReference type="EC" id="2.7.1.21"/>
    </reaction>
    <physiologicalReaction direction="left-to-right" evidence="10">
        <dbReference type="Rhea" id="RHEA:19130"/>
    </physiologicalReaction>
</comment>
<dbReference type="InterPro" id="IPR001267">
    <property type="entry name" value="Thymidine_kinase"/>
</dbReference>
<dbReference type="InterPro" id="IPR027417">
    <property type="entry name" value="P-loop_NTPase"/>
</dbReference>
<dbReference type="Gene3D" id="3.40.50.300">
    <property type="entry name" value="P-loop containing nucleotide triphosphate hydrolases"/>
    <property type="match status" value="1"/>
</dbReference>
<keyword evidence="2 13" id="KW-0237">DNA synthesis</keyword>
<dbReference type="RefSeq" id="XP_002116810.1">
    <property type="nucleotide sequence ID" value="XM_002116774.1"/>
</dbReference>
<feature type="non-terminal residue" evidence="15">
    <location>
        <position position="1"/>
    </location>
</feature>
<keyword evidence="8 13" id="KW-0067">ATP-binding</keyword>
<dbReference type="PhylomeDB" id="B3S9A1"/>
<evidence type="ECO:0000256" key="13">
    <source>
        <dbReference type="RuleBase" id="RU000544"/>
    </source>
</evidence>
<reference evidence="15 16" key="1">
    <citation type="journal article" date="2008" name="Nature">
        <title>The Trichoplax genome and the nature of placozoans.</title>
        <authorList>
            <person name="Srivastava M."/>
            <person name="Begovic E."/>
            <person name="Chapman J."/>
            <person name="Putnam N.H."/>
            <person name="Hellsten U."/>
            <person name="Kawashima T."/>
            <person name="Kuo A."/>
            <person name="Mitros T."/>
            <person name="Salamov A."/>
            <person name="Carpenter M.L."/>
            <person name="Signorovitch A.Y."/>
            <person name="Moreno M.A."/>
            <person name="Kamm K."/>
            <person name="Grimwood J."/>
            <person name="Schmutz J."/>
            <person name="Shapiro H."/>
            <person name="Grigoriev I.V."/>
            <person name="Buss L.W."/>
            <person name="Schierwater B."/>
            <person name="Dellaporta S.L."/>
            <person name="Rokhsar D.S."/>
        </authorList>
    </citation>
    <scope>NUCLEOTIDE SEQUENCE [LARGE SCALE GENOMIC DNA]</scope>
    <source>
        <strain evidence="15 16">Grell-BS-1999</strain>
    </source>
</reference>
<dbReference type="GO" id="GO:0046872">
    <property type="term" value="F:metal ion binding"/>
    <property type="evidence" value="ECO:0007669"/>
    <property type="project" value="UniProtKB-KW"/>
</dbReference>
<evidence type="ECO:0000256" key="7">
    <source>
        <dbReference type="ARBA" id="ARBA00022833"/>
    </source>
</evidence>
<keyword evidence="4" id="KW-0479">Metal-binding</keyword>
<dbReference type="EC" id="2.7.1.21" evidence="13"/>
<evidence type="ECO:0000313" key="15">
    <source>
        <dbReference type="EMBL" id="EDV20610.1"/>
    </source>
</evidence>
<proteinExistence type="inferred from homology"/>
<organism evidence="15 16">
    <name type="scientific">Trichoplax adhaerens</name>
    <name type="common">Trichoplax reptans</name>
    <dbReference type="NCBI Taxonomy" id="10228"/>
    <lineage>
        <taxon>Eukaryota</taxon>
        <taxon>Metazoa</taxon>
        <taxon>Placozoa</taxon>
        <taxon>Uniplacotomia</taxon>
        <taxon>Trichoplacea</taxon>
        <taxon>Trichoplacidae</taxon>
        <taxon>Trichoplax</taxon>
    </lineage>
</organism>
<dbReference type="GO" id="GO:0071897">
    <property type="term" value="P:DNA biosynthetic process"/>
    <property type="evidence" value="ECO:0007669"/>
    <property type="project" value="UniProtKB-KW"/>
</dbReference>
<dbReference type="STRING" id="10228.B3S9A1"/>
<dbReference type="Gene3D" id="3.30.60.20">
    <property type="match status" value="1"/>
</dbReference>
<evidence type="ECO:0000256" key="8">
    <source>
        <dbReference type="ARBA" id="ARBA00022840"/>
    </source>
</evidence>
<evidence type="ECO:0000256" key="2">
    <source>
        <dbReference type="ARBA" id="ARBA00022634"/>
    </source>
</evidence>
<dbReference type="SUPFAM" id="SSF52540">
    <property type="entry name" value="P-loop containing nucleoside triphosphate hydrolases"/>
    <property type="match status" value="1"/>
</dbReference>
<dbReference type="PANTHER" id="PTHR11441">
    <property type="entry name" value="THYMIDINE KINASE"/>
    <property type="match status" value="1"/>
</dbReference>
<dbReference type="KEGG" id="tad:TRIADDRAFT_31584"/>
<protein>
    <recommendedName>
        <fullName evidence="13">Thymidine kinase</fullName>
        <ecNumber evidence="13">2.7.1.21</ecNumber>
    </recommendedName>
</protein>
<dbReference type="PIRSF" id="PIRSF035805">
    <property type="entry name" value="TK_cell"/>
    <property type="match status" value="1"/>
</dbReference>
<evidence type="ECO:0000256" key="4">
    <source>
        <dbReference type="ARBA" id="ARBA00022723"/>
    </source>
</evidence>
<dbReference type="OMA" id="ATHSKMT"/>
<feature type="binding site" evidence="12">
    <location>
        <position position="160"/>
    </location>
    <ligand>
        <name>substrate</name>
    </ligand>
</feature>
<evidence type="ECO:0000256" key="12">
    <source>
        <dbReference type="PIRSR" id="PIRSR035805-2"/>
    </source>
</evidence>
<dbReference type="AlphaFoldDB" id="B3S9A1"/>
<dbReference type="HOGENOM" id="CLU_064400_3_1_1"/>
<evidence type="ECO:0000256" key="11">
    <source>
        <dbReference type="PIRSR" id="PIRSR035805-1"/>
    </source>
</evidence>
<accession>B3S9A1</accession>
<sequence length="201" mass="22233">LILGPMFSGKTTELMRRVRRLQIGNQSCVIIKYANDNRYDKDGVATHDLQIAKAISSNDLFSIESQAESYGVIGIDEGQFFPDVVPFAEHMANKGKLVIVAALDGTFQRKGFGDFLNLIPLAEDVMKLSAVCMLCYSEGAFTKRLSSEQTVEVIGGTDKYMAVCRNCYKKPIKELHLQETPTKATNLGRKLILDEEVTASS</sequence>
<feature type="active site" description="Proton acceptor" evidence="11">
    <location>
        <position position="77"/>
    </location>
</feature>
<keyword evidence="5 13" id="KW-0547">Nucleotide-binding</keyword>
<dbReference type="GO" id="GO:0005524">
    <property type="term" value="F:ATP binding"/>
    <property type="evidence" value="ECO:0007669"/>
    <property type="project" value="UniProtKB-KW"/>
</dbReference>
<dbReference type="CTD" id="6758081"/>
<comment type="subunit">
    <text evidence="9">Homotetramer. Tetramerization from dimerization is induced by ATP and increases catalytic efficiency due to a high affinity for thymidine. Tetramerization is inhibited by phosphorylation at Ser-13. Interacts (via the KEN box) with FZR1.</text>
</comment>
<dbReference type="PANTHER" id="PTHR11441:SF0">
    <property type="entry name" value="THYMIDINE KINASE, CYTOSOLIC"/>
    <property type="match status" value="1"/>
</dbReference>
<dbReference type="eggNOG" id="KOG3125">
    <property type="taxonomic scope" value="Eukaryota"/>
</dbReference>
<keyword evidence="3 13" id="KW-0808">Transferase</keyword>
<dbReference type="InParanoid" id="B3S9A1"/>
<evidence type="ECO:0000256" key="10">
    <source>
        <dbReference type="ARBA" id="ARBA00048113"/>
    </source>
</evidence>
<comment type="similarity">
    <text evidence="1 14">Belongs to the thymidine kinase family.</text>
</comment>
<dbReference type="SUPFAM" id="SSF57716">
    <property type="entry name" value="Glucocorticoid receptor-like (DNA-binding domain)"/>
    <property type="match status" value="1"/>
</dbReference>
<dbReference type="GO" id="GO:0046104">
    <property type="term" value="P:thymidine metabolic process"/>
    <property type="evidence" value="ECO:0000318"/>
    <property type="project" value="GO_Central"/>
</dbReference>
<name>B3S9A1_TRIAD</name>
<evidence type="ECO:0000256" key="1">
    <source>
        <dbReference type="ARBA" id="ARBA00007587"/>
    </source>
</evidence>